<name>A0AAD7KG96_9AGAR</name>
<evidence type="ECO:0000256" key="2">
    <source>
        <dbReference type="ARBA" id="ARBA00012552"/>
    </source>
</evidence>
<feature type="domain" description="Helicase ATP-binding" evidence="8">
    <location>
        <begin position="385"/>
        <end position="563"/>
    </location>
</feature>
<dbReference type="InterPro" id="IPR027417">
    <property type="entry name" value="P-loop_NTPase"/>
</dbReference>
<dbReference type="GO" id="GO:0000462">
    <property type="term" value="P:maturation of SSU-rRNA from tricistronic rRNA transcript (SSU-rRNA, 5.8S rRNA, LSU-rRNA)"/>
    <property type="evidence" value="ECO:0007669"/>
    <property type="project" value="TreeGrafter"/>
</dbReference>
<protein>
    <recommendedName>
        <fullName evidence="2">RNA helicase</fullName>
        <ecNumber evidence="2">3.6.4.13</ecNumber>
    </recommendedName>
</protein>
<dbReference type="Pfam" id="PF07717">
    <property type="entry name" value="OB_NTP_bind"/>
    <property type="match status" value="1"/>
</dbReference>
<proteinExistence type="inferred from homology"/>
<dbReference type="AlphaFoldDB" id="A0AAD7KG96"/>
<dbReference type="InterPro" id="IPR011545">
    <property type="entry name" value="DEAD/DEAH_box_helicase_dom"/>
</dbReference>
<dbReference type="CDD" id="cd17982">
    <property type="entry name" value="DEXHc_DHX37"/>
    <property type="match status" value="1"/>
</dbReference>
<feature type="compositionally biased region" description="Pro residues" evidence="7">
    <location>
        <begin position="305"/>
        <end position="316"/>
    </location>
</feature>
<dbReference type="Pfam" id="PF04408">
    <property type="entry name" value="WHD_HA2"/>
    <property type="match status" value="1"/>
</dbReference>
<dbReference type="SMART" id="SM00487">
    <property type="entry name" value="DEXDc"/>
    <property type="match status" value="1"/>
</dbReference>
<dbReference type="Pfam" id="PF00270">
    <property type="entry name" value="DEAD"/>
    <property type="match status" value="1"/>
</dbReference>
<feature type="compositionally biased region" description="Basic and acidic residues" evidence="7">
    <location>
        <begin position="125"/>
        <end position="154"/>
    </location>
</feature>
<dbReference type="InterPro" id="IPR011709">
    <property type="entry name" value="DEAD-box_helicase_OB_fold"/>
</dbReference>
<evidence type="ECO:0000313" key="11">
    <source>
        <dbReference type="Proteomes" id="UP001215598"/>
    </source>
</evidence>
<dbReference type="PANTHER" id="PTHR18934">
    <property type="entry name" value="ATP-DEPENDENT RNA HELICASE"/>
    <property type="match status" value="1"/>
</dbReference>
<feature type="domain" description="Helicase C-terminal" evidence="9">
    <location>
        <begin position="675"/>
        <end position="832"/>
    </location>
</feature>
<keyword evidence="5" id="KW-0347">Helicase</keyword>
<dbReference type="EMBL" id="JARKIB010000002">
    <property type="protein sequence ID" value="KAJ7784567.1"/>
    <property type="molecule type" value="Genomic_DNA"/>
</dbReference>
<feature type="compositionally biased region" description="Acidic residues" evidence="7">
    <location>
        <begin position="241"/>
        <end position="271"/>
    </location>
</feature>
<dbReference type="GO" id="GO:0003724">
    <property type="term" value="F:RNA helicase activity"/>
    <property type="evidence" value="ECO:0007669"/>
    <property type="project" value="UniProtKB-EC"/>
</dbReference>
<dbReference type="SUPFAM" id="SSF52540">
    <property type="entry name" value="P-loop containing nucleoside triphosphate hydrolases"/>
    <property type="match status" value="1"/>
</dbReference>
<dbReference type="EC" id="3.6.4.13" evidence="2"/>
<dbReference type="InterPro" id="IPR002464">
    <property type="entry name" value="DNA/RNA_helicase_DEAH_CS"/>
</dbReference>
<keyword evidence="4 10" id="KW-0378">Hydrolase</keyword>
<dbReference type="GO" id="GO:0016787">
    <property type="term" value="F:hydrolase activity"/>
    <property type="evidence" value="ECO:0007669"/>
    <property type="project" value="UniProtKB-KW"/>
</dbReference>
<organism evidence="10 11">
    <name type="scientific">Mycena metata</name>
    <dbReference type="NCBI Taxonomy" id="1033252"/>
    <lineage>
        <taxon>Eukaryota</taxon>
        <taxon>Fungi</taxon>
        <taxon>Dikarya</taxon>
        <taxon>Basidiomycota</taxon>
        <taxon>Agaricomycotina</taxon>
        <taxon>Agaricomycetes</taxon>
        <taxon>Agaricomycetidae</taxon>
        <taxon>Agaricales</taxon>
        <taxon>Marasmiineae</taxon>
        <taxon>Mycenaceae</taxon>
        <taxon>Mycena</taxon>
    </lineage>
</organism>
<gene>
    <name evidence="10" type="ORF">B0H16DRAFT_1492987</name>
</gene>
<dbReference type="PROSITE" id="PS00690">
    <property type="entry name" value="DEAH_ATP_HELICASE"/>
    <property type="match status" value="1"/>
</dbReference>
<comment type="caution">
    <text evidence="10">The sequence shown here is derived from an EMBL/GenBank/DDBJ whole genome shotgun (WGS) entry which is preliminary data.</text>
</comment>
<dbReference type="SMART" id="SM00847">
    <property type="entry name" value="HA2"/>
    <property type="match status" value="1"/>
</dbReference>
<dbReference type="Gene3D" id="3.40.50.300">
    <property type="entry name" value="P-loop containing nucleotide triphosphate hydrolases"/>
    <property type="match status" value="3"/>
</dbReference>
<dbReference type="PROSITE" id="PS51192">
    <property type="entry name" value="HELICASE_ATP_BIND_1"/>
    <property type="match status" value="1"/>
</dbReference>
<dbReference type="FunFam" id="3.40.50.300:FF:002693">
    <property type="entry name" value="Predicted protein"/>
    <property type="match status" value="1"/>
</dbReference>
<evidence type="ECO:0000256" key="7">
    <source>
        <dbReference type="SAM" id="MobiDB-lite"/>
    </source>
</evidence>
<dbReference type="InterPro" id="IPR048333">
    <property type="entry name" value="HA2_WH"/>
</dbReference>
<dbReference type="CDD" id="cd18791">
    <property type="entry name" value="SF2_C_RHA"/>
    <property type="match status" value="1"/>
</dbReference>
<evidence type="ECO:0000259" key="9">
    <source>
        <dbReference type="PROSITE" id="PS51194"/>
    </source>
</evidence>
<dbReference type="GO" id="GO:0005524">
    <property type="term" value="F:ATP binding"/>
    <property type="evidence" value="ECO:0007669"/>
    <property type="project" value="UniProtKB-KW"/>
</dbReference>
<feature type="compositionally biased region" description="Low complexity" evidence="7">
    <location>
        <begin position="176"/>
        <end position="194"/>
    </location>
</feature>
<dbReference type="Gene3D" id="1.20.120.1080">
    <property type="match status" value="1"/>
</dbReference>
<keyword evidence="3" id="KW-0547">Nucleotide-binding</keyword>
<dbReference type="InterPro" id="IPR001650">
    <property type="entry name" value="Helicase_C-like"/>
</dbReference>
<dbReference type="PANTHER" id="PTHR18934:SF99">
    <property type="entry name" value="ATP-DEPENDENT RNA HELICASE DHX37-RELATED"/>
    <property type="match status" value="1"/>
</dbReference>
<dbReference type="PROSITE" id="PS51194">
    <property type="entry name" value="HELICASE_CTER"/>
    <property type="match status" value="1"/>
</dbReference>
<evidence type="ECO:0000256" key="6">
    <source>
        <dbReference type="ARBA" id="ARBA00022840"/>
    </source>
</evidence>
<accession>A0AAD7KG96</accession>
<dbReference type="GO" id="GO:1990904">
    <property type="term" value="C:ribonucleoprotein complex"/>
    <property type="evidence" value="ECO:0007669"/>
    <property type="project" value="UniProtKB-ARBA"/>
</dbReference>
<dbReference type="InterPro" id="IPR014001">
    <property type="entry name" value="Helicase_ATP-bd"/>
</dbReference>
<feature type="region of interest" description="Disordered" evidence="7">
    <location>
        <begin position="105"/>
        <end position="280"/>
    </location>
</feature>
<feature type="compositionally biased region" description="Basic residues" evidence="7">
    <location>
        <begin position="19"/>
        <end position="28"/>
    </location>
</feature>
<dbReference type="InterPro" id="IPR007502">
    <property type="entry name" value="Helicase-assoc_dom"/>
</dbReference>
<dbReference type="GO" id="GO:0005730">
    <property type="term" value="C:nucleolus"/>
    <property type="evidence" value="ECO:0007669"/>
    <property type="project" value="TreeGrafter"/>
</dbReference>
<keyword evidence="11" id="KW-1185">Reference proteome</keyword>
<reference evidence="10" key="1">
    <citation type="submission" date="2023-03" db="EMBL/GenBank/DDBJ databases">
        <title>Massive genome expansion in bonnet fungi (Mycena s.s.) driven by repeated elements and novel gene families across ecological guilds.</title>
        <authorList>
            <consortium name="Lawrence Berkeley National Laboratory"/>
            <person name="Harder C.B."/>
            <person name="Miyauchi S."/>
            <person name="Viragh M."/>
            <person name="Kuo A."/>
            <person name="Thoen E."/>
            <person name="Andreopoulos B."/>
            <person name="Lu D."/>
            <person name="Skrede I."/>
            <person name="Drula E."/>
            <person name="Henrissat B."/>
            <person name="Morin E."/>
            <person name="Kohler A."/>
            <person name="Barry K."/>
            <person name="LaButti K."/>
            <person name="Morin E."/>
            <person name="Salamov A."/>
            <person name="Lipzen A."/>
            <person name="Mereny Z."/>
            <person name="Hegedus B."/>
            <person name="Baldrian P."/>
            <person name="Stursova M."/>
            <person name="Weitz H."/>
            <person name="Taylor A."/>
            <person name="Grigoriev I.V."/>
            <person name="Nagy L.G."/>
            <person name="Martin F."/>
            <person name="Kauserud H."/>
        </authorList>
    </citation>
    <scope>NUCLEOTIDE SEQUENCE</scope>
    <source>
        <strain evidence="10">CBHHK182m</strain>
    </source>
</reference>
<evidence type="ECO:0000313" key="10">
    <source>
        <dbReference type="EMBL" id="KAJ7784567.1"/>
    </source>
</evidence>
<dbReference type="Pfam" id="PF21010">
    <property type="entry name" value="HA2_C"/>
    <property type="match status" value="1"/>
</dbReference>
<dbReference type="GO" id="GO:0003723">
    <property type="term" value="F:RNA binding"/>
    <property type="evidence" value="ECO:0007669"/>
    <property type="project" value="TreeGrafter"/>
</dbReference>
<evidence type="ECO:0000256" key="4">
    <source>
        <dbReference type="ARBA" id="ARBA00022801"/>
    </source>
</evidence>
<feature type="compositionally biased region" description="Polar residues" evidence="7">
    <location>
        <begin position="105"/>
        <end position="118"/>
    </location>
</feature>
<dbReference type="Proteomes" id="UP001215598">
    <property type="component" value="Unassembled WGS sequence"/>
</dbReference>
<sequence length="1181" mass="129293">MSLHEGFNRKARQSTAGPSRKKGKKKASNRVPDGAPDPNADILVPKTKEEQLLQKKEKLRAELAAQSDSKWNSKKRKRLDKYIEKKLKKEERVLIFEKLAQSQATLPSSLQLQSSATLGTGKAATHRDRLDKLEDKETRRALDGRTGKRKRQDDSYAVIGAEQSSDDEIDGKDAASQVSGPSSNPPVSSAPAGVGSALQRNPDGSVVVPKIASRNKKATFKTWERKKTALAVESDSSFDSSDSENDPSEGEDASDESESDDAAAELEDDQPMEPVPTKRSFKDWALQQLRIAKGHDTPTESTSSEPPPPPQPPSSSAPPKKKQKTSNSKHGPLGADLQLPNTAFAQQVLHSSSPSSLKSVHVSRPADVVEARILLPIVTEEQPIMEAVLLNPAVIICGETGSGKTTQVPQFLFEAGFGSPGSDNPGMIGITQPRRVAAMSMAARVAHEMSLSSSRVSYQIRYDATVSPSTSIKFMTDGVLLRELATDFLLTKYSVIIIDEAHERSMNTDILIGVLSRVLKLREEMWKAGTADVKPLRLIIMSATLRVSDFAENRTLFPTPPPVINVAARQHPVTIHFNRRTFSDYVTEAVKKTTKIHTRLPPGGILIFLTGQNEITGVCRKLEAKFGVKALERKRRQRQLAEDAADEHENTALGGDIRPAQADVEAEDLELGNHQVDDLAFDVDVDMVDEDPAALDSDEDTEEHQLDQELGLDLNDTDAPMHIVPLYSLLPSEKQMLVFKPAPPGCRLVVVSTNVAETSLTIPGIRYVVDCGRAKERRYDIANGVQAFQVSPGHCYRLYSSALFEHHFEEFSKPEILRMPIEGVVLQMKSMHIDAVINFPFPTPPDRATLHKAEKVLGHLGALGVTTSVTKGLTAAGVQSIDGQITELGRLMSLFPLSPRFSRMLVSGQQQGCLPYIISIVSALSVGDPFLHDEGLVADHEEEAMEGLEEADRTRRKAFFTTQHTHSALGNFTSDVFRILSVVGAYEFAGGGHKFCAQHFVRPKAMEEIHKLRAQISNIVQTNFPSADAGFVPKILPPTDMQLKVLRQLLAAGFIDQVAVRKDRVEQTSSSGVKFTTSKGVPYKALGVSEDVFIHPSSLLANTAPPEYVVFSELIRTTRVWIKGVTVINPAWLSSLANGTLCTFSKPNKNANGDLMVIPRFGNDSWELPAVKAESIASMKH</sequence>
<evidence type="ECO:0000259" key="8">
    <source>
        <dbReference type="PROSITE" id="PS51192"/>
    </source>
</evidence>
<evidence type="ECO:0000256" key="5">
    <source>
        <dbReference type="ARBA" id="ARBA00022806"/>
    </source>
</evidence>
<keyword evidence="6" id="KW-0067">ATP-binding</keyword>
<comment type="similarity">
    <text evidence="1">Belongs to the DEAD box helicase family. DEAH subfamily.</text>
</comment>
<feature type="region of interest" description="Disordered" evidence="7">
    <location>
        <begin position="1"/>
        <end position="46"/>
    </location>
</feature>
<evidence type="ECO:0000256" key="1">
    <source>
        <dbReference type="ARBA" id="ARBA00008792"/>
    </source>
</evidence>
<dbReference type="SMART" id="SM00490">
    <property type="entry name" value="HELICc"/>
    <property type="match status" value="1"/>
</dbReference>
<evidence type="ECO:0000256" key="3">
    <source>
        <dbReference type="ARBA" id="ARBA00022741"/>
    </source>
</evidence>
<feature type="region of interest" description="Disordered" evidence="7">
    <location>
        <begin position="295"/>
        <end position="337"/>
    </location>
</feature>